<evidence type="ECO:0000256" key="21">
    <source>
        <dbReference type="PIRSR" id="PIRSR600829-2"/>
    </source>
</evidence>
<keyword evidence="14 23" id="KW-0460">Magnesium</keyword>
<dbReference type="InterPro" id="IPR033718">
    <property type="entry name" value="DAGK_prok"/>
</dbReference>
<feature type="binding site" evidence="21">
    <location>
        <position position="13"/>
    </location>
    <ligand>
        <name>substrate</name>
    </ligand>
</feature>
<evidence type="ECO:0000256" key="1">
    <source>
        <dbReference type="ARBA" id="ARBA00004429"/>
    </source>
</evidence>
<dbReference type="PANTHER" id="PTHR34299:SF1">
    <property type="entry name" value="DIACYLGLYCEROL KINASE"/>
    <property type="match status" value="1"/>
</dbReference>
<dbReference type="GO" id="GO:0006654">
    <property type="term" value="P:phosphatidic acid biosynthetic process"/>
    <property type="evidence" value="ECO:0007669"/>
    <property type="project" value="InterPro"/>
</dbReference>
<comment type="caution">
    <text evidence="25">The sequence shown here is derived from an EMBL/GenBank/DDBJ whole genome shotgun (WGS) entry which is preliminary data.</text>
</comment>
<feature type="active site" description="Proton acceptor" evidence="20">
    <location>
        <position position="73"/>
    </location>
</feature>
<evidence type="ECO:0000256" key="12">
    <source>
        <dbReference type="ARBA" id="ARBA00022777"/>
    </source>
</evidence>
<comment type="catalytic activity">
    <reaction evidence="24">
        <text>a 1,2-diacyl-sn-glycerol + ATP = a 1,2-diacyl-sn-glycero-3-phosphate + ADP + H(+)</text>
        <dbReference type="Rhea" id="RHEA:10272"/>
        <dbReference type="ChEBI" id="CHEBI:15378"/>
        <dbReference type="ChEBI" id="CHEBI:17815"/>
        <dbReference type="ChEBI" id="CHEBI:30616"/>
        <dbReference type="ChEBI" id="CHEBI:58608"/>
        <dbReference type="ChEBI" id="CHEBI:456216"/>
        <dbReference type="EC" id="2.7.1.107"/>
    </reaction>
</comment>
<dbReference type="PANTHER" id="PTHR34299">
    <property type="entry name" value="DIACYLGLYCEROL KINASE"/>
    <property type="match status" value="1"/>
</dbReference>
<gene>
    <name evidence="25" type="ORF">FHP89_02640</name>
</gene>
<dbReference type="CDD" id="cd14264">
    <property type="entry name" value="DAGK_IM"/>
    <property type="match status" value="1"/>
</dbReference>
<keyword evidence="5" id="KW-1003">Cell membrane</keyword>
<keyword evidence="13 22" id="KW-0067">ATP-binding</keyword>
<feature type="binding site" evidence="22">
    <location>
        <position position="80"/>
    </location>
    <ligand>
        <name>ATP</name>
        <dbReference type="ChEBI" id="CHEBI:30616"/>
    </ligand>
</feature>
<feature type="binding site" evidence="23">
    <location>
        <position position="80"/>
    </location>
    <ligand>
        <name>a divalent metal cation</name>
        <dbReference type="ChEBI" id="CHEBI:60240"/>
    </ligand>
</feature>
<evidence type="ECO:0000256" key="15">
    <source>
        <dbReference type="ARBA" id="ARBA00022989"/>
    </source>
</evidence>
<keyword evidence="15 24" id="KW-1133">Transmembrane helix</keyword>
<dbReference type="GO" id="GO:0005524">
    <property type="term" value="F:ATP binding"/>
    <property type="evidence" value="ECO:0007669"/>
    <property type="project" value="UniProtKB-KW"/>
</dbReference>
<evidence type="ECO:0000313" key="25">
    <source>
        <dbReference type="EMBL" id="TVO79105.1"/>
    </source>
</evidence>
<feature type="binding site" evidence="22">
    <location>
        <position position="20"/>
    </location>
    <ligand>
        <name>ATP</name>
        <dbReference type="ChEBI" id="CHEBI:30616"/>
    </ligand>
</feature>
<evidence type="ECO:0000256" key="16">
    <source>
        <dbReference type="ARBA" id="ARBA00023098"/>
    </source>
</evidence>
<proteinExistence type="inferred from homology"/>
<feature type="binding site" evidence="21">
    <location>
        <position position="59"/>
    </location>
    <ligand>
        <name>substrate</name>
    </ligand>
</feature>
<dbReference type="InterPro" id="IPR000829">
    <property type="entry name" value="DAGK"/>
</dbReference>
<keyword evidence="6" id="KW-0444">Lipid biosynthesis</keyword>
<comment type="subcellular location">
    <subcellularLocation>
        <location evidence="1 24">Cell inner membrane</location>
        <topology evidence="1 24">Multi-pass membrane protein</topology>
    </subcellularLocation>
</comment>
<organism evidence="25 26">
    <name type="scientific">Denitromonas halophila</name>
    <dbReference type="NCBI Taxonomy" id="1629404"/>
    <lineage>
        <taxon>Bacteria</taxon>
        <taxon>Pseudomonadati</taxon>
        <taxon>Pseudomonadota</taxon>
        <taxon>Betaproteobacteria</taxon>
        <taxon>Rhodocyclales</taxon>
        <taxon>Zoogloeaceae</taxon>
        <taxon>Denitromonas</taxon>
    </lineage>
</organism>
<evidence type="ECO:0000256" key="13">
    <source>
        <dbReference type="ARBA" id="ARBA00022840"/>
    </source>
</evidence>
<dbReference type="Pfam" id="PF01219">
    <property type="entry name" value="DAGK_prokar"/>
    <property type="match status" value="1"/>
</dbReference>
<comment type="similarity">
    <text evidence="2 24">Belongs to the bacterial diacylglycerol kinase family.</text>
</comment>
<evidence type="ECO:0000256" key="18">
    <source>
        <dbReference type="ARBA" id="ARBA00023209"/>
    </source>
</evidence>
<dbReference type="InterPro" id="IPR036945">
    <property type="entry name" value="DAGK_sf"/>
</dbReference>
<evidence type="ECO:0000256" key="22">
    <source>
        <dbReference type="PIRSR" id="PIRSR600829-3"/>
    </source>
</evidence>
<feature type="transmembrane region" description="Helical" evidence="24">
    <location>
        <begin position="60"/>
        <end position="79"/>
    </location>
</feature>
<dbReference type="EC" id="2.7.1.107" evidence="3 24"/>
<dbReference type="GO" id="GO:0004143">
    <property type="term" value="F:ATP-dependent diacylglycerol kinase activity"/>
    <property type="evidence" value="ECO:0007669"/>
    <property type="project" value="UniProtKB-EC"/>
</dbReference>
<evidence type="ECO:0000256" key="19">
    <source>
        <dbReference type="ARBA" id="ARBA00023264"/>
    </source>
</evidence>
<dbReference type="AlphaFoldDB" id="A0A558CPV6"/>
<evidence type="ECO:0000256" key="3">
    <source>
        <dbReference type="ARBA" id="ARBA00012133"/>
    </source>
</evidence>
<comment type="function">
    <text evidence="24">Catalyzes the ATP-dependent phosphorylation of sn-l,2-diacylglycerol (DAG) to phosphatidic acid. Involved in the recycling of diacylglycerol produced as a by-product during membrane-derived oligosaccharide (MDO) biosynthesis.</text>
</comment>
<feature type="binding site" evidence="21">
    <location>
        <begin position="51"/>
        <end position="54"/>
    </location>
    <ligand>
        <name>substrate</name>
    </ligand>
</feature>
<sequence length="122" mass="13191">MESPFKGKTGLRRLINAFGYSMNGLATAFRVEDAFRQEVLLAAVLIPLALWFDVSGIERAMLIASVMFVLVVELLNSAVEATVDRVSLDSHSLAKRAKDIGSAAVFVALVNAAAIWALVLLR</sequence>
<keyword evidence="19 24" id="KW-1208">Phospholipid metabolism</keyword>
<keyword evidence="16 24" id="KW-0443">Lipid metabolism</keyword>
<reference evidence="25 26" key="1">
    <citation type="submission" date="2019-07" db="EMBL/GenBank/DDBJ databases">
        <title>The pathways for chlorine oxyanion respiration interact through the shared metabolite chlorate.</title>
        <authorList>
            <person name="Barnum T.P."/>
            <person name="Cheng Y."/>
            <person name="Hill K.A."/>
            <person name="Lucas L.N."/>
            <person name="Carlson H.K."/>
            <person name="Coates J.D."/>
        </authorList>
    </citation>
    <scope>NUCLEOTIDE SEQUENCE [LARGE SCALE GENOMIC DNA]</scope>
    <source>
        <strain evidence="25 26">SFB-1</strain>
    </source>
</reference>
<evidence type="ECO:0000256" key="10">
    <source>
        <dbReference type="ARBA" id="ARBA00022723"/>
    </source>
</evidence>
<accession>A0A558CPV6</accession>
<evidence type="ECO:0000256" key="17">
    <source>
        <dbReference type="ARBA" id="ARBA00023136"/>
    </source>
</evidence>
<evidence type="ECO:0000256" key="4">
    <source>
        <dbReference type="ARBA" id="ARBA00017575"/>
    </source>
</evidence>
<dbReference type="Proteomes" id="UP000318349">
    <property type="component" value="Unassembled WGS sequence"/>
</dbReference>
<name>A0A558CPV6_9RHOO</name>
<dbReference type="PROSITE" id="PS01069">
    <property type="entry name" value="DAGK_PROKAR"/>
    <property type="match status" value="1"/>
</dbReference>
<keyword evidence="7 24" id="KW-0997">Cell inner membrane</keyword>
<keyword evidence="8 24" id="KW-0808">Transferase</keyword>
<dbReference type="EMBL" id="VMNI01000003">
    <property type="protein sequence ID" value="TVO79105.1"/>
    <property type="molecule type" value="Genomic_DNA"/>
</dbReference>
<dbReference type="Gene3D" id="1.10.287.3610">
    <property type="match status" value="1"/>
</dbReference>
<evidence type="ECO:0000256" key="14">
    <source>
        <dbReference type="ARBA" id="ARBA00022842"/>
    </source>
</evidence>
<evidence type="ECO:0000313" key="26">
    <source>
        <dbReference type="Proteomes" id="UP000318349"/>
    </source>
</evidence>
<keyword evidence="9 24" id="KW-0812">Transmembrane</keyword>
<evidence type="ECO:0000256" key="24">
    <source>
        <dbReference type="RuleBase" id="RU363065"/>
    </source>
</evidence>
<keyword evidence="10 23" id="KW-0479">Metal-binding</keyword>
<keyword evidence="11 22" id="KW-0547">Nucleotide-binding</keyword>
<comment type="cofactor">
    <cofactor evidence="23">
        <name>Mg(2+)</name>
        <dbReference type="ChEBI" id="CHEBI:18420"/>
    </cofactor>
    <text evidence="23">Mn(2+), Zn(2+), Cd(2+) and Co(2+) support activity to lesser extents.</text>
</comment>
<evidence type="ECO:0000256" key="2">
    <source>
        <dbReference type="ARBA" id="ARBA00005967"/>
    </source>
</evidence>
<keyword evidence="18" id="KW-0594">Phospholipid biosynthesis</keyword>
<feature type="binding site" evidence="23">
    <location>
        <position position="32"/>
    </location>
    <ligand>
        <name>a divalent metal cation</name>
        <dbReference type="ChEBI" id="CHEBI:60240"/>
    </ligand>
</feature>
<feature type="binding site" evidence="22">
    <location>
        <position position="32"/>
    </location>
    <ligand>
        <name>ATP</name>
        <dbReference type="ChEBI" id="CHEBI:30616"/>
    </ligand>
</feature>
<evidence type="ECO:0000256" key="11">
    <source>
        <dbReference type="ARBA" id="ARBA00022741"/>
    </source>
</evidence>
<feature type="transmembrane region" description="Helical" evidence="24">
    <location>
        <begin position="100"/>
        <end position="121"/>
    </location>
</feature>
<evidence type="ECO:0000256" key="6">
    <source>
        <dbReference type="ARBA" id="ARBA00022516"/>
    </source>
</evidence>
<protein>
    <recommendedName>
        <fullName evidence="4 24">Diacylglycerol kinase</fullName>
        <ecNumber evidence="3 24">2.7.1.107</ecNumber>
    </recommendedName>
</protein>
<dbReference type="GO" id="GO:0005886">
    <property type="term" value="C:plasma membrane"/>
    <property type="evidence" value="ECO:0007669"/>
    <property type="project" value="UniProtKB-SubCell"/>
</dbReference>
<feature type="binding site" evidence="22">
    <location>
        <position position="13"/>
    </location>
    <ligand>
        <name>ATP</name>
        <dbReference type="ChEBI" id="CHEBI:30616"/>
    </ligand>
</feature>
<comment type="caution">
    <text evidence="24">Lacks conserved residue(s) required for the propagation of feature annotation.</text>
</comment>
<feature type="binding site" evidence="22">
    <location>
        <begin position="98"/>
        <end position="99"/>
    </location>
    <ligand>
        <name>ATP</name>
        <dbReference type="ChEBI" id="CHEBI:30616"/>
    </ligand>
</feature>
<evidence type="ECO:0000256" key="5">
    <source>
        <dbReference type="ARBA" id="ARBA00022475"/>
    </source>
</evidence>
<evidence type="ECO:0000256" key="8">
    <source>
        <dbReference type="ARBA" id="ARBA00022679"/>
    </source>
</evidence>
<dbReference type="GO" id="GO:0046872">
    <property type="term" value="F:metal ion binding"/>
    <property type="evidence" value="ECO:0007669"/>
    <property type="project" value="UniProtKB-KW"/>
</dbReference>
<evidence type="ECO:0000256" key="7">
    <source>
        <dbReference type="ARBA" id="ARBA00022519"/>
    </source>
</evidence>
<feature type="binding site" evidence="21">
    <location>
        <position position="102"/>
    </location>
    <ligand>
        <name>substrate</name>
    </ligand>
</feature>
<evidence type="ECO:0000256" key="9">
    <source>
        <dbReference type="ARBA" id="ARBA00022692"/>
    </source>
</evidence>
<evidence type="ECO:0000256" key="23">
    <source>
        <dbReference type="PIRSR" id="PIRSR600829-4"/>
    </source>
</evidence>
<keyword evidence="17 24" id="KW-0472">Membrane</keyword>
<evidence type="ECO:0000256" key="20">
    <source>
        <dbReference type="PIRSR" id="PIRSR600829-1"/>
    </source>
</evidence>
<feature type="binding site" evidence="21">
    <location>
        <begin position="34"/>
        <end position="38"/>
    </location>
    <ligand>
        <name>substrate</name>
    </ligand>
</feature>
<keyword evidence="12 24" id="KW-0418">Kinase</keyword>
<feature type="binding site" evidence="21">
    <location>
        <position position="73"/>
    </location>
    <ligand>
        <name>substrate</name>
    </ligand>
</feature>